<keyword evidence="11" id="KW-1185">Reference proteome</keyword>
<reference evidence="10 11" key="1">
    <citation type="journal article" date="2012" name="Front. Microbiol.">
        <title>Draft Genome Sequence of the Virulent Strain 01-B526 of the Fish Pathogen Aeromonas salmonicida.</title>
        <authorList>
            <person name="Charette S.J."/>
            <person name="Brochu F."/>
            <person name="Boyle B."/>
            <person name="Filion G."/>
            <person name="Tanaka K.H."/>
            <person name="Derome N."/>
        </authorList>
    </citation>
    <scope>NUCLEOTIDE SEQUENCE [LARGE SCALE GENOMIC DNA]</scope>
    <source>
        <strain evidence="10 11">P11</strain>
    </source>
</reference>
<keyword evidence="6 8" id="KW-1133">Transmembrane helix</keyword>
<organism evidence="10 11">
    <name type="scientific">Clostridium ragsdalei P11</name>
    <dbReference type="NCBI Taxonomy" id="1353534"/>
    <lineage>
        <taxon>Bacteria</taxon>
        <taxon>Bacillati</taxon>
        <taxon>Bacillota</taxon>
        <taxon>Clostridia</taxon>
        <taxon>Eubacteriales</taxon>
        <taxon>Clostridiaceae</taxon>
        <taxon>Clostridium</taxon>
    </lineage>
</organism>
<feature type="transmembrane region" description="Helical" evidence="8">
    <location>
        <begin position="466"/>
        <end position="486"/>
    </location>
</feature>
<feature type="transmembrane region" description="Helical" evidence="8">
    <location>
        <begin position="333"/>
        <end position="353"/>
    </location>
</feature>
<feature type="transmembrane region" description="Helical" evidence="8">
    <location>
        <begin position="130"/>
        <end position="154"/>
    </location>
</feature>
<dbReference type="PANTHER" id="PTHR30252">
    <property type="entry name" value="INNER MEMBRANE PEPTIDE TRANSPORTER"/>
    <property type="match status" value="1"/>
</dbReference>
<feature type="transmembrane region" description="Helical" evidence="8">
    <location>
        <begin position="293"/>
        <end position="313"/>
    </location>
</feature>
<dbReference type="AlphaFoldDB" id="A0A1A6B1N7"/>
<dbReference type="EMBL" id="LROS01000006">
    <property type="protein sequence ID" value="OBR96207.1"/>
    <property type="molecule type" value="Genomic_DNA"/>
</dbReference>
<dbReference type="Pfam" id="PF02554">
    <property type="entry name" value="CstA"/>
    <property type="match status" value="1"/>
</dbReference>
<dbReference type="InterPro" id="IPR051605">
    <property type="entry name" value="CstA"/>
</dbReference>
<evidence type="ECO:0000256" key="6">
    <source>
        <dbReference type="ARBA" id="ARBA00022989"/>
    </source>
</evidence>
<feature type="transmembrane region" description="Helical" evidence="8">
    <location>
        <begin position="55"/>
        <end position="80"/>
    </location>
</feature>
<evidence type="ECO:0000313" key="10">
    <source>
        <dbReference type="EMBL" id="OBR96207.1"/>
    </source>
</evidence>
<keyword evidence="7 8" id="KW-0472">Membrane</keyword>
<keyword evidence="3" id="KW-0813">Transport</keyword>
<feature type="transmembrane region" description="Helical" evidence="8">
    <location>
        <begin position="160"/>
        <end position="178"/>
    </location>
</feature>
<evidence type="ECO:0000256" key="1">
    <source>
        <dbReference type="ARBA" id="ARBA00004651"/>
    </source>
</evidence>
<comment type="similarity">
    <text evidence="2">Belongs to the peptide transporter carbon starvation (CstA) (TC 2.A.114) family.</text>
</comment>
<evidence type="ECO:0000259" key="9">
    <source>
        <dbReference type="Pfam" id="PF02554"/>
    </source>
</evidence>
<dbReference type="GO" id="GO:0009267">
    <property type="term" value="P:cellular response to starvation"/>
    <property type="evidence" value="ECO:0007669"/>
    <property type="project" value="InterPro"/>
</dbReference>
<accession>A0A1A6B1N7</accession>
<gene>
    <name evidence="10" type="primary">cstA_1</name>
    <name evidence="10" type="ORF">CLRAG_06580</name>
</gene>
<evidence type="ECO:0000256" key="2">
    <source>
        <dbReference type="ARBA" id="ARBA00007755"/>
    </source>
</evidence>
<evidence type="ECO:0000313" key="11">
    <source>
        <dbReference type="Proteomes" id="UP000093954"/>
    </source>
</evidence>
<feature type="transmembrane region" description="Helical" evidence="8">
    <location>
        <begin position="422"/>
        <end position="445"/>
    </location>
</feature>
<sequence length="588" mass="63252">MNAITLVIIAALVLIIAYRYYGYFIATKVLMIDPDRETPANKFNDGRDYVPTNKWVVFGHHFAAIAGAGPLIGPVLAAQFGYMPGYLWLLIGAVLGGGVHDMVILFASVRHDGKSLAEIAKEEVGRITGTASSIAVLLIVILSMAGLAIVIVNALYSNPWGTFTVTVTIPIAMFIGIYMRYIRPGKIGEASAIGVILVLLGVVLGPAVKASSLASYFTLNETQLKLVLPAYGFLAATLPVWFLLAPRDYLSSYMKIGTILVLALGIVFVRPTIAMPAVTKFAAGGGPIIPGPLWPFLMITIACGAISGFHALISSGTTPKLIDNEKSIPMIGYGAMLAECFVGVMALIAATVLQPGDYFAINTSAAAFSKLQAAGYKIVNLPQLSQLVGENIAHRPGGAVSLAVGMAYIFSRIPFLKYLMSYWYQFAIMFEALFILTTIDAGTRVGRFIVQDIAGKVYKPLKRTDWWPGIIITSGLVSFAWGYLLFGGSISTIWPIFGVANQLLATLALTIGTTIILKHSKKRSYALITLIPMLALLVTTVGAGTWSIFKTYIPKNMILNSFLMTIMIAIVIIVVVDSASKWSKIIKD</sequence>
<dbReference type="PATRIC" id="fig|1353534.3.peg.665"/>
<evidence type="ECO:0000256" key="8">
    <source>
        <dbReference type="SAM" id="Phobius"/>
    </source>
</evidence>
<keyword evidence="5 8" id="KW-0812">Transmembrane</keyword>
<evidence type="ECO:0000256" key="3">
    <source>
        <dbReference type="ARBA" id="ARBA00022448"/>
    </source>
</evidence>
<dbReference type="RefSeq" id="WP_065077049.1">
    <property type="nucleotide sequence ID" value="NZ_LROS01000006.1"/>
</dbReference>
<evidence type="ECO:0000256" key="7">
    <source>
        <dbReference type="ARBA" id="ARBA00023136"/>
    </source>
</evidence>
<feature type="transmembrane region" description="Helical" evidence="8">
    <location>
        <begin position="492"/>
        <end position="517"/>
    </location>
</feature>
<dbReference type="Proteomes" id="UP000093954">
    <property type="component" value="Unassembled WGS sequence"/>
</dbReference>
<feature type="transmembrane region" description="Helical" evidence="8">
    <location>
        <begin position="86"/>
        <end position="109"/>
    </location>
</feature>
<keyword evidence="4" id="KW-1003">Cell membrane</keyword>
<comment type="caution">
    <text evidence="10">The sequence shown here is derived from an EMBL/GenBank/DDBJ whole genome shotgun (WGS) entry which is preliminary data.</text>
</comment>
<dbReference type="PANTHER" id="PTHR30252:SF3">
    <property type="entry name" value="PYRUVATE_PROTON SYMPORTER BTST"/>
    <property type="match status" value="1"/>
</dbReference>
<feature type="transmembrane region" description="Helical" evidence="8">
    <location>
        <begin position="558"/>
        <end position="576"/>
    </location>
</feature>
<proteinExistence type="inferred from homology"/>
<feature type="transmembrane region" description="Helical" evidence="8">
    <location>
        <begin position="256"/>
        <end position="273"/>
    </location>
</feature>
<feature type="transmembrane region" description="Helical" evidence="8">
    <location>
        <begin position="228"/>
        <end position="244"/>
    </location>
</feature>
<dbReference type="InterPro" id="IPR003706">
    <property type="entry name" value="CstA_N"/>
</dbReference>
<dbReference type="GO" id="GO:0005886">
    <property type="term" value="C:plasma membrane"/>
    <property type="evidence" value="ECO:0007669"/>
    <property type="project" value="UniProtKB-SubCell"/>
</dbReference>
<feature type="transmembrane region" description="Helical" evidence="8">
    <location>
        <begin position="190"/>
        <end position="208"/>
    </location>
</feature>
<evidence type="ECO:0000256" key="5">
    <source>
        <dbReference type="ARBA" id="ARBA00022692"/>
    </source>
</evidence>
<feature type="transmembrane region" description="Helical" evidence="8">
    <location>
        <begin position="524"/>
        <end position="546"/>
    </location>
</feature>
<name>A0A1A6B1N7_9CLOT</name>
<comment type="subcellular location">
    <subcellularLocation>
        <location evidence="1">Cell membrane</location>
        <topology evidence="1">Multi-pass membrane protein</topology>
    </subcellularLocation>
</comment>
<feature type="transmembrane region" description="Helical" evidence="8">
    <location>
        <begin position="6"/>
        <end position="26"/>
    </location>
</feature>
<protein>
    <submittedName>
        <fullName evidence="10">Carbon starvation protein A</fullName>
    </submittedName>
</protein>
<evidence type="ECO:0000256" key="4">
    <source>
        <dbReference type="ARBA" id="ARBA00022475"/>
    </source>
</evidence>
<feature type="domain" description="CstA N-terminal" evidence="9">
    <location>
        <begin position="2"/>
        <end position="543"/>
    </location>
</feature>